<dbReference type="Proteomes" id="UP000287651">
    <property type="component" value="Unassembled WGS sequence"/>
</dbReference>
<feature type="chain" id="PRO_5019105155" description="Secreted protein" evidence="1">
    <location>
        <begin position="17"/>
        <end position="103"/>
    </location>
</feature>
<comment type="caution">
    <text evidence="2">The sequence shown here is derived from an EMBL/GenBank/DDBJ whole genome shotgun (WGS) entry which is preliminary data.</text>
</comment>
<organism evidence="2 3">
    <name type="scientific">Ensete ventricosum</name>
    <name type="common">Abyssinian banana</name>
    <name type="synonym">Musa ensete</name>
    <dbReference type="NCBI Taxonomy" id="4639"/>
    <lineage>
        <taxon>Eukaryota</taxon>
        <taxon>Viridiplantae</taxon>
        <taxon>Streptophyta</taxon>
        <taxon>Embryophyta</taxon>
        <taxon>Tracheophyta</taxon>
        <taxon>Spermatophyta</taxon>
        <taxon>Magnoliopsida</taxon>
        <taxon>Liliopsida</taxon>
        <taxon>Zingiberales</taxon>
        <taxon>Musaceae</taxon>
        <taxon>Ensete</taxon>
    </lineage>
</organism>
<keyword evidence="1" id="KW-0732">Signal</keyword>
<name>A0A426ZTK6_ENSVE</name>
<dbReference type="EMBL" id="AMZH03005092">
    <property type="protein sequence ID" value="RRT67288.1"/>
    <property type="molecule type" value="Genomic_DNA"/>
</dbReference>
<evidence type="ECO:0000313" key="2">
    <source>
        <dbReference type="EMBL" id="RRT67288.1"/>
    </source>
</evidence>
<evidence type="ECO:0000256" key="1">
    <source>
        <dbReference type="SAM" id="SignalP"/>
    </source>
</evidence>
<evidence type="ECO:0008006" key="4">
    <source>
        <dbReference type="Google" id="ProtNLM"/>
    </source>
</evidence>
<dbReference type="AlphaFoldDB" id="A0A426ZTK6"/>
<evidence type="ECO:0000313" key="3">
    <source>
        <dbReference type="Proteomes" id="UP000287651"/>
    </source>
</evidence>
<reference evidence="2 3" key="1">
    <citation type="journal article" date="2014" name="Agronomy (Basel)">
        <title>A Draft Genome Sequence for Ensete ventricosum, the Drought-Tolerant Tree Against Hunger.</title>
        <authorList>
            <person name="Harrison J."/>
            <person name="Moore K.A."/>
            <person name="Paszkiewicz K."/>
            <person name="Jones T."/>
            <person name="Grant M."/>
            <person name="Ambacheew D."/>
            <person name="Muzemil S."/>
            <person name="Studholme D.J."/>
        </authorList>
    </citation>
    <scope>NUCLEOTIDE SEQUENCE [LARGE SCALE GENOMIC DNA]</scope>
</reference>
<sequence>MHATSLALMMSFGASGLTSGGCASISSMLSTYSLIVPLSPLGCLCPHRLPLHPVLLSQSLRLRRRGLALPHLCLWHLLPLPLFLRLSLRLTLLSLPRQDEFFF</sequence>
<protein>
    <recommendedName>
        <fullName evidence="4">Secreted protein</fullName>
    </recommendedName>
</protein>
<gene>
    <name evidence="2" type="ORF">B296_00006531</name>
</gene>
<accession>A0A426ZTK6</accession>
<feature type="signal peptide" evidence="1">
    <location>
        <begin position="1"/>
        <end position="16"/>
    </location>
</feature>
<proteinExistence type="predicted"/>